<gene>
    <name evidence="2" type="ORF">AVDCRST_MAG07-1840</name>
</gene>
<protein>
    <submittedName>
        <fullName evidence="2">Uncharacterized protein</fullName>
    </submittedName>
</protein>
<feature type="region of interest" description="Disordered" evidence="1">
    <location>
        <begin position="1"/>
        <end position="21"/>
    </location>
</feature>
<feature type="non-terminal residue" evidence="2">
    <location>
        <position position="1"/>
    </location>
</feature>
<feature type="compositionally biased region" description="Low complexity" evidence="1">
    <location>
        <begin position="1"/>
        <end position="18"/>
    </location>
</feature>
<dbReference type="EMBL" id="CADCUB010000095">
    <property type="protein sequence ID" value="CAA9332459.1"/>
    <property type="molecule type" value="Genomic_DNA"/>
</dbReference>
<feature type="non-terminal residue" evidence="2">
    <location>
        <position position="43"/>
    </location>
</feature>
<name>A0A6J4LGC8_9ACTN</name>
<accession>A0A6J4LGC8</accession>
<sequence>GGGCAPAPGATSPGTPAADVPLRRWAVPSSCERHSSSGCTAAL</sequence>
<evidence type="ECO:0000256" key="1">
    <source>
        <dbReference type="SAM" id="MobiDB-lite"/>
    </source>
</evidence>
<evidence type="ECO:0000313" key="2">
    <source>
        <dbReference type="EMBL" id="CAA9332459.1"/>
    </source>
</evidence>
<organism evidence="2">
    <name type="scientific">uncultured Frankineae bacterium</name>
    <dbReference type="NCBI Taxonomy" id="437475"/>
    <lineage>
        <taxon>Bacteria</taxon>
        <taxon>Bacillati</taxon>
        <taxon>Actinomycetota</taxon>
        <taxon>Actinomycetes</taxon>
        <taxon>Frankiales</taxon>
        <taxon>environmental samples</taxon>
    </lineage>
</organism>
<reference evidence="2" key="1">
    <citation type="submission" date="2020-02" db="EMBL/GenBank/DDBJ databases">
        <authorList>
            <person name="Meier V. D."/>
        </authorList>
    </citation>
    <scope>NUCLEOTIDE SEQUENCE</scope>
    <source>
        <strain evidence="2">AVDCRST_MAG07</strain>
    </source>
</reference>
<proteinExistence type="predicted"/>
<dbReference type="AlphaFoldDB" id="A0A6J4LGC8"/>